<dbReference type="EMBL" id="AVOT02007388">
    <property type="protein sequence ID" value="MBW0483795.1"/>
    <property type="molecule type" value="Genomic_DNA"/>
</dbReference>
<protein>
    <submittedName>
        <fullName evidence="1">Uncharacterized protein</fullName>
    </submittedName>
</protein>
<gene>
    <name evidence="1" type="ORF">O181_023510</name>
</gene>
<dbReference type="AlphaFoldDB" id="A0A9Q3CJ86"/>
<proteinExistence type="predicted"/>
<name>A0A9Q3CJ86_9BASI</name>
<sequence length="102" mass="11726">MQTFSGIIEITLMGKLNLGGYTLYPVYYAPQGCSNLISASQLEDHGLRSYQKNQTIIVKSGNQIVPTFPRKVNFRTETHVLHSRDTKQNPKMLRFFTYRLRG</sequence>
<comment type="caution">
    <text evidence="1">The sequence shown here is derived from an EMBL/GenBank/DDBJ whole genome shotgun (WGS) entry which is preliminary data.</text>
</comment>
<evidence type="ECO:0000313" key="2">
    <source>
        <dbReference type="Proteomes" id="UP000765509"/>
    </source>
</evidence>
<feature type="non-terminal residue" evidence="1">
    <location>
        <position position="1"/>
    </location>
</feature>
<accession>A0A9Q3CJ86</accession>
<evidence type="ECO:0000313" key="1">
    <source>
        <dbReference type="EMBL" id="MBW0483795.1"/>
    </source>
</evidence>
<organism evidence="1 2">
    <name type="scientific">Austropuccinia psidii MF-1</name>
    <dbReference type="NCBI Taxonomy" id="1389203"/>
    <lineage>
        <taxon>Eukaryota</taxon>
        <taxon>Fungi</taxon>
        <taxon>Dikarya</taxon>
        <taxon>Basidiomycota</taxon>
        <taxon>Pucciniomycotina</taxon>
        <taxon>Pucciniomycetes</taxon>
        <taxon>Pucciniales</taxon>
        <taxon>Sphaerophragmiaceae</taxon>
        <taxon>Austropuccinia</taxon>
    </lineage>
</organism>
<reference evidence="1" key="1">
    <citation type="submission" date="2021-03" db="EMBL/GenBank/DDBJ databases">
        <title>Draft genome sequence of rust myrtle Austropuccinia psidii MF-1, a brazilian biotype.</title>
        <authorList>
            <person name="Quecine M.C."/>
            <person name="Pachon D.M.R."/>
            <person name="Bonatelli M.L."/>
            <person name="Correr F.H."/>
            <person name="Franceschini L.M."/>
            <person name="Leite T.F."/>
            <person name="Margarido G.R.A."/>
            <person name="Almeida C.A."/>
            <person name="Ferrarezi J.A."/>
            <person name="Labate C.A."/>
        </authorList>
    </citation>
    <scope>NUCLEOTIDE SEQUENCE</scope>
    <source>
        <strain evidence="1">MF-1</strain>
    </source>
</reference>
<keyword evidence="2" id="KW-1185">Reference proteome</keyword>
<dbReference type="Proteomes" id="UP000765509">
    <property type="component" value="Unassembled WGS sequence"/>
</dbReference>